<keyword evidence="3" id="KW-0731">Sigma factor</keyword>
<dbReference type="InterPro" id="IPR039425">
    <property type="entry name" value="RNA_pol_sigma-70-like"/>
</dbReference>
<dbReference type="InterPro" id="IPR036388">
    <property type="entry name" value="WH-like_DNA-bd_sf"/>
</dbReference>
<organism evidence="8 9">
    <name type="scientific">Lysinibacillus alkalisoli</name>
    <dbReference type="NCBI Taxonomy" id="1911548"/>
    <lineage>
        <taxon>Bacteria</taxon>
        <taxon>Bacillati</taxon>
        <taxon>Bacillota</taxon>
        <taxon>Bacilli</taxon>
        <taxon>Bacillales</taxon>
        <taxon>Bacillaceae</taxon>
        <taxon>Lysinibacillus</taxon>
    </lineage>
</organism>
<dbReference type="PANTHER" id="PTHR43133">
    <property type="entry name" value="RNA POLYMERASE ECF-TYPE SIGMA FACTO"/>
    <property type="match status" value="1"/>
</dbReference>
<proteinExistence type="inferred from homology"/>
<reference evidence="8" key="1">
    <citation type="journal article" date="2014" name="Int. J. Syst. Evol. Microbiol.">
        <title>Complete genome sequence of Corynebacterium casei LMG S-19264T (=DSM 44701T), isolated from a smear-ripened cheese.</title>
        <authorList>
            <consortium name="US DOE Joint Genome Institute (JGI-PGF)"/>
            <person name="Walter F."/>
            <person name="Albersmeier A."/>
            <person name="Kalinowski J."/>
            <person name="Ruckert C."/>
        </authorList>
    </citation>
    <scope>NUCLEOTIDE SEQUENCE</scope>
    <source>
        <strain evidence="8">CGMCC 1.15760</strain>
    </source>
</reference>
<dbReference type="PANTHER" id="PTHR43133:SF51">
    <property type="entry name" value="RNA POLYMERASE SIGMA FACTOR"/>
    <property type="match status" value="1"/>
</dbReference>
<evidence type="ECO:0000259" key="7">
    <source>
        <dbReference type="Pfam" id="PF04545"/>
    </source>
</evidence>
<sequence length="157" mass="18833">MFKEQDFIQQYKAIENDLYRVAYIYMKNEADTLDVMQEVAYRAYKYRHQLEQPKYFKTWATRITMNCAHDALRKNGCYVATEQIIETPILDDVSSIELADVMEKLTPKEKDVIILRIFYDYTFQQTAHCLNSNENTVKTIYYRSLRKLKQQLEEGER</sequence>
<protein>
    <recommendedName>
        <fullName evidence="10">Sigma-70 family RNA polymerase sigma factor</fullName>
    </recommendedName>
</protein>
<evidence type="ECO:0008006" key="10">
    <source>
        <dbReference type="Google" id="ProtNLM"/>
    </source>
</evidence>
<evidence type="ECO:0000256" key="1">
    <source>
        <dbReference type="ARBA" id="ARBA00010641"/>
    </source>
</evidence>
<dbReference type="Proteomes" id="UP000616608">
    <property type="component" value="Unassembled WGS sequence"/>
</dbReference>
<dbReference type="InterPro" id="IPR014284">
    <property type="entry name" value="RNA_pol_sigma-70_dom"/>
</dbReference>
<dbReference type="Gene3D" id="1.10.10.10">
    <property type="entry name" value="Winged helix-like DNA-binding domain superfamily/Winged helix DNA-binding domain"/>
    <property type="match status" value="1"/>
</dbReference>
<dbReference type="GO" id="GO:0006352">
    <property type="term" value="P:DNA-templated transcription initiation"/>
    <property type="evidence" value="ECO:0007669"/>
    <property type="project" value="InterPro"/>
</dbReference>
<feature type="domain" description="RNA polymerase sigma-70 region 4" evidence="7">
    <location>
        <begin position="101"/>
        <end position="150"/>
    </location>
</feature>
<dbReference type="InterPro" id="IPR013324">
    <property type="entry name" value="RNA_pol_sigma_r3/r4-like"/>
</dbReference>
<evidence type="ECO:0000313" key="9">
    <source>
        <dbReference type="Proteomes" id="UP000616608"/>
    </source>
</evidence>
<reference evidence="8" key="2">
    <citation type="submission" date="2020-09" db="EMBL/GenBank/DDBJ databases">
        <authorList>
            <person name="Sun Q."/>
            <person name="Zhou Y."/>
        </authorList>
    </citation>
    <scope>NUCLEOTIDE SEQUENCE</scope>
    <source>
        <strain evidence="8">CGMCC 1.15760</strain>
    </source>
</reference>
<dbReference type="CDD" id="cd06171">
    <property type="entry name" value="Sigma70_r4"/>
    <property type="match status" value="1"/>
</dbReference>
<comment type="caution">
    <text evidence="8">The sequence shown here is derived from an EMBL/GenBank/DDBJ whole genome shotgun (WGS) entry which is preliminary data.</text>
</comment>
<dbReference type="InterPro" id="IPR007627">
    <property type="entry name" value="RNA_pol_sigma70_r2"/>
</dbReference>
<keyword evidence="5" id="KW-0804">Transcription</keyword>
<dbReference type="GO" id="GO:0016987">
    <property type="term" value="F:sigma factor activity"/>
    <property type="evidence" value="ECO:0007669"/>
    <property type="project" value="UniProtKB-KW"/>
</dbReference>
<dbReference type="EMBL" id="BMJT01000003">
    <property type="protein sequence ID" value="GGG17670.1"/>
    <property type="molecule type" value="Genomic_DNA"/>
</dbReference>
<dbReference type="SUPFAM" id="SSF88946">
    <property type="entry name" value="Sigma2 domain of RNA polymerase sigma factors"/>
    <property type="match status" value="1"/>
</dbReference>
<name>A0A917G125_9BACI</name>
<evidence type="ECO:0000256" key="5">
    <source>
        <dbReference type="ARBA" id="ARBA00023163"/>
    </source>
</evidence>
<dbReference type="Pfam" id="PF04545">
    <property type="entry name" value="Sigma70_r4"/>
    <property type="match status" value="1"/>
</dbReference>
<dbReference type="AlphaFoldDB" id="A0A917G125"/>
<evidence type="ECO:0000256" key="3">
    <source>
        <dbReference type="ARBA" id="ARBA00023082"/>
    </source>
</evidence>
<evidence type="ECO:0000256" key="2">
    <source>
        <dbReference type="ARBA" id="ARBA00023015"/>
    </source>
</evidence>
<keyword evidence="2" id="KW-0805">Transcription regulation</keyword>
<dbReference type="RefSeq" id="WP_188613940.1">
    <property type="nucleotide sequence ID" value="NZ_BMJT01000003.1"/>
</dbReference>
<dbReference type="Pfam" id="PF04542">
    <property type="entry name" value="Sigma70_r2"/>
    <property type="match status" value="1"/>
</dbReference>
<dbReference type="NCBIfam" id="TIGR02937">
    <property type="entry name" value="sigma70-ECF"/>
    <property type="match status" value="1"/>
</dbReference>
<dbReference type="InterPro" id="IPR007630">
    <property type="entry name" value="RNA_pol_sigma70_r4"/>
</dbReference>
<feature type="domain" description="RNA polymerase sigma-70 region 2" evidence="6">
    <location>
        <begin position="11"/>
        <end position="75"/>
    </location>
</feature>
<evidence type="ECO:0000256" key="4">
    <source>
        <dbReference type="ARBA" id="ARBA00023125"/>
    </source>
</evidence>
<keyword evidence="4" id="KW-0238">DNA-binding</keyword>
<evidence type="ECO:0000313" key="8">
    <source>
        <dbReference type="EMBL" id="GGG17670.1"/>
    </source>
</evidence>
<accession>A0A917G125</accession>
<dbReference type="SUPFAM" id="SSF88659">
    <property type="entry name" value="Sigma3 and sigma4 domains of RNA polymerase sigma factors"/>
    <property type="match status" value="1"/>
</dbReference>
<comment type="similarity">
    <text evidence="1">Belongs to the sigma-70 factor family. ECF subfamily.</text>
</comment>
<gene>
    <name evidence="8" type="ORF">GCM10007425_10100</name>
</gene>
<keyword evidence="9" id="KW-1185">Reference proteome</keyword>
<dbReference type="InterPro" id="IPR013325">
    <property type="entry name" value="RNA_pol_sigma_r2"/>
</dbReference>
<dbReference type="Gene3D" id="1.10.1740.10">
    <property type="match status" value="1"/>
</dbReference>
<dbReference type="GO" id="GO:0003677">
    <property type="term" value="F:DNA binding"/>
    <property type="evidence" value="ECO:0007669"/>
    <property type="project" value="UniProtKB-KW"/>
</dbReference>
<evidence type="ECO:0000259" key="6">
    <source>
        <dbReference type="Pfam" id="PF04542"/>
    </source>
</evidence>